<dbReference type="Gene3D" id="1.25.40.10">
    <property type="entry name" value="Tetratricopeptide repeat domain"/>
    <property type="match status" value="1"/>
</dbReference>
<dbReference type="InterPro" id="IPR019734">
    <property type="entry name" value="TPR_rpt"/>
</dbReference>
<dbReference type="RefSeq" id="WP_343890921.1">
    <property type="nucleotide sequence ID" value="NZ_BAAAEH010000036.1"/>
</dbReference>
<feature type="signal peptide" evidence="1">
    <location>
        <begin position="1"/>
        <end position="24"/>
    </location>
</feature>
<proteinExistence type="predicted"/>
<dbReference type="SUPFAM" id="SSF48452">
    <property type="entry name" value="TPR-like"/>
    <property type="match status" value="1"/>
</dbReference>
<evidence type="ECO:0000256" key="1">
    <source>
        <dbReference type="SAM" id="SignalP"/>
    </source>
</evidence>
<dbReference type="EMBL" id="JBDIME010000027">
    <property type="protein sequence ID" value="MEN2792380.1"/>
    <property type="molecule type" value="Genomic_DNA"/>
</dbReference>
<dbReference type="Proteomes" id="UP001419910">
    <property type="component" value="Unassembled WGS sequence"/>
</dbReference>
<reference evidence="2 3" key="1">
    <citation type="submission" date="2024-05" db="EMBL/GenBank/DDBJ databases">
        <authorList>
            <person name="Liu Q."/>
            <person name="Xin Y.-H."/>
        </authorList>
    </citation>
    <scope>NUCLEOTIDE SEQUENCE [LARGE SCALE GENOMIC DNA]</scope>
    <source>
        <strain evidence="2 3">CGMCC 1.10181</strain>
    </source>
</reference>
<evidence type="ECO:0008006" key="4">
    <source>
        <dbReference type="Google" id="ProtNLM"/>
    </source>
</evidence>
<evidence type="ECO:0000313" key="2">
    <source>
        <dbReference type="EMBL" id="MEN2792380.1"/>
    </source>
</evidence>
<accession>A0ABU9Y999</accession>
<comment type="caution">
    <text evidence="2">The sequence shown here is derived from an EMBL/GenBank/DDBJ whole genome shotgun (WGS) entry which is preliminary data.</text>
</comment>
<dbReference type="InterPro" id="IPR011990">
    <property type="entry name" value="TPR-like_helical_dom_sf"/>
</dbReference>
<feature type="chain" id="PRO_5047536124" description="Tetratricopeptide repeat protein" evidence="1">
    <location>
        <begin position="25"/>
        <end position="419"/>
    </location>
</feature>
<sequence>MKLVSHLAIAAALSLGIAAAPATAKEKNAAQAAAPKLSVSAAFAKPAQAAEAAIAAKDYATADTQISAAEAVAKNDDEHYYVAKMRLTIAANRQDNPAIAQQLEVLIANPKTPPADVVTYTYLRGSIAVDMKQDAQAIPFLLKARQLGSTSSDLPILLARAYGGTGKINEAIAEIDKAIAAETAAGRKAPDSWYGYAVSNLYASGNRAAAGQWLARELHEYPTAANWKTTILLYRDSADKAGTKLTRAQKVDLYRLMSTTKVLSGQGDYFDYAETAFLLGIPWETISVIDQGRASGVIPAGSASFTQLYNNSRASISNGSPLPVYEKEAAAAANGAKAAQTADAYLASGNNAKAVELYGMALTKGGVNADEVNLRLGTALVHLGRRDEAKAAFAKVSGPLLADIAHFWALWLDTPQLSS</sequence>
<dbReference type="Pfam" id="PF13181">
    <property type="entry name" value="TPR_8"/>
    <property type="match status" value="1"/>
</dbReference>
<protein>
    <recommendedName>
        <fullName evidence="4">Tetratricopeptide repeat protein</fullName>
    </recommendedName>
</protein>
<gene>
    <name evidence="2" type="ORF">ABC974_22305</name>
</gene>
<organism evidence="2 3">
    <name type="scientific">Sphingomonas oligophenolica</name>
    <dbReference type="NCBI Taxonomy" id="301154"/>
    <lineage>
        <taxon>Bacteria</taxon>
        <taxon>Pseudomonadati</taxon>
        <taxon>Pseudomonadota</taxon>
        <taxon>Alphaproteobacteria</taxon>
        <taxon>Sphingomonadales</taxon>
        <taxon>Sphingomonadaceae</taxon>
        <taxon>Sphingomonas</taxon>
    </lineage>
</organism>
<evidence type="ECO:0000313" key="3">
    <source>
        <dbReference type="Proteomes" id="UP001419910"/>
    </source>
</evidence>
<name>A0ABU9Y999_9SPHN</name>
<keyword evidence="1" id="KW-0732">Signal</keyword>
<keyword evidence="3" id="KW-1185">Reference proteome</keyword>